<dbReference type="Ensembl" id="ENSCABT00000026071.1">
    <property type="protein sequence ID" value="ENSCABP00000023794.1"/>
    <property type="gene ID" value="ENSCABG00000017520.1"/>
</dbReference>
<dbReference type="AlphaFoldDB" id="A0A8C0QJI2"/>
<proteinExistence type="predicted"/>
<sequence>MQAMIIVTSMLYNLSIKNPSKNQRFTSFPNWFTGVYCDCSLDFLLCHLHAVIENLKELFRFLIFC</sequence>
<name>A0A8C0QJI2_CHEAB</name>
<evidence type="ECO:0000313" key="2">
    <source>
        <dbReference type="Proteomes" id="UP000694404"/>
    </source>
</evidence>
<accession>A0A8C0QJI2</accession>
<dbReference type="GeneTree" id="ENSGT01030000238841"/>
<dbReference type="Proteomes" id="UP000694404">
    <property type="component" value="Unplaced"/>
</dbReference>
<reference evidence="1" key="2">
    <citation type="submission" date="2025-09" db="UniProtKB">
        <authorList>
            <consortium name="Ensembl"/>
        </authorList>
    </citation>
    <scope>IDENTIFICATION</scope>
</reference>
<keyword evidence="2" id="KW-1185">Reference proteome</keyword>
<organism evidence="1 2">
    <name type="scientific">Chelonoidis abingdonii</name>
    <name type="common">Abingdon island giant tortoise</name>
    <name type="synonym">Testudo abingdonii</name>
    <dbReference type="NCBI Taxonomy" id="106734"/>
    <lineage>
        <taxon>Eukaryota</taxon>
        <taxon>Metazoa</taxon>
        <taxon>Chordata</taxon>
        <taxon>Craniata</taxon>
        <taxon>Vertebrata</taxon>
        <taxon>Euteleostomi</taxon>
        <taxon>Archelosauria</taxon>
        <taxon>Testudinata</taxon>
        <taxon>Testudines</taxon>
        <taxon>Cryptodira</taxon>
        <taxon>Durocryptodira</taxon>
        <taxon>Testudinoidea</taxon>
        <taxon>Testudinidae</taxon>
        <taxon>Chelonoidis</taxon>
    </lineage>
</organism>
<reference evidence="1" key="1">
    <citation type="submission" date="2025-08" db="UniProtKB">
        <authorList>
            <consortium name="Ensembl"/>
        </authorList>
    </citation>
    <scope>IDENTIFICATION</scope>
</reference>
<evidence type="ECO:0000313" key="1">
    <source>
        <dbReference type="Ensembl" id="ENSCABP00000023794.1"/>
    </source>
</evidence>
<protein>
    <submittedName>
        <fullName evidence="1">Uncharacterized protein</fullName>
    </submittedName>
</protein>